<keyword evidence="4" id="KW-1185">Reference proteome</keyword>
<dbReference type="OrthoDB" id="48036at2759"/>
<evidence type="ECO:0000256" key="1">
    <source>
        <dbReference type="ARBA" id="ARBA00038090"/>
    </source>
</evidence>
<gene>
    <name evidence="3" type="ORF">MCOR_58495</name>
</gene>
<evidence type="ECO:0000259" key="2">
    <source>
        <dbReference type="Pfam" id="PF09811"/>
    </source>
</evidence>
<name>A0A6J8F280_MYTCO</name>
<dbReference type="EMBL" id="CACVKT020010478">
    <property type="protein sequence ID" value="CAC5426820.1"/>
    <property type="molecule type" value="Genomic_DNA"/>
</dbReference>
<comment type="similarity">
    <text evidence="1">Belongs to the LTO1 family.</text>
</comment>
<accession>A0A6J8F280</accession>
<dbReference type="PANTHER" id="PTHR28532">
    <property type="entry name" value="GEO13458P1"/>
    <property type="match status" value="1"/>
</dbReference>
<evidence type="ECO:0000313" key="4">
    <source>
        <dbReference type="Proteomes" id="UP000507470"/>
    </source>
</evidence>
<feature type="domain" description="Essential protein Yae1 N-terminal" evidence="2">
    <location>
        <begin position="24"/>
        <end position="62"/>
    </location>
</feature>
<dbReference type="PANTHER" id="PTHR28532:SF1">
    <property type="entry name" value="ORAL CANCER OVEREXPRESSED 1"/>
    <property type="match status" value="1"/>
</dbReference>
<proteinExistence type="inferred from homology"/>
<evidence type="ECO:0000313" key="3">
    <source>
        <dbReference type="EMBL" id="CAC5426820.1"/>
    </source>
</evidence>
<dbReference type="Proteomes" id="UP000507470">
    <property type="component" value="Unassembled WGS sequence"/>
</dbReference>
<dbReference type="Pfam" id="PF09811">
    <property type="entry name" value="Yae1_N"/>
    <property type="match status" value="1"/>
</dbReference>
<reference evidence="3 4" key="1">
    <citation type="submission" date="2020-06" db="EMBL/GenBank/DDBJ databases">
        <authorList>
            <person name="Li R."/>
            <person name="Bekaert M."/>
        </authorList>
    </citation>
    <scope>NUCLEOTIDE SEQUENCE [LARGE SCALE GENOMIC DNA]</scope>
    <source>
        <strain evidence="4">wild</strain>
    </source>
</reference>
<organism evidence="3 4">
    <name type="scientific">Mytilus coruscus</name>
    <name type="common">Sea mussel</name>
    <dbReference type="NCBI Taxonomy" id="42192"/>
    <lineage>
        <taxon>Eukaryota</taxon>
        <taxon>Metazoa</taxon>
        <taxon>Spiralia</taxon>
        <taxon>Lophotrochozoa</taxon>
        <taxon>Mollusca</taxon>
        <taxon>Bivalvia</taxon>
        <taxon>Autobranchia</taxon>
        <taxon>Pteriomorphia</taxon>
        <taxon>Mytilida</taxon>
        <taxon>Mytiloidea</taxon>
        <taxon>Mytilidae</taxon>
        <taxon>Mytilinae</taxon>
        <taxon>Mytilus</taxon>
    </lineage>
</organism>
<sequence>MANNTEDDIFHDVVMGEEKSQSQGYEAGFEAGKQSGYDEGFRLGWEKGSSIASEVGFYHGFIEELQTKIKDDDSKQRAFKVTETLLKLITELSLDDPTNTLVFEKLENIRAKFKQVMSLLGMKADFNTGQENGQLWGAINQMNRKHLPMDKGCF</sequence>
<dbReference type="AlphaFoldDB" id="A0A6J8F280"/>
<dbReference type="InterPro" id="IPR019191">
    <property type="entry name" value="Essential_protein_Yae1_N"/>
</dbReference>
<dbReference type="InterPro" id="IPR052436">
    <property type="entry name" value="LTO1_adapter"/>
</dbReference>
<protein>
    <recommendedName>
        <fullName evidence="2">Essential protein Yae1 N-terminal domain-containing protein</fullName>
    </recommendedName>
</protein>